<organism evidence="1 2">
    <name type="scientific">Litoribacter ruber</name>
    <dbReference type="NCBI Taxonomy" id="702568"/>
    <lineage>
        <taxon>Bacteria</taxon>
        <taxon>Pseudomonadati</taxon>
        <taxon>Bacteroidota</taxon>
        <taxon>Cytophagia</taxon>
        <taxon>Cytophagales</taxon>
        <taxon>Cyclobacteriaceae</taxon>
        <taxon>Litoribacter</taxon>
    </lineage>
</organism>
<accession>A0AAP2CG15</accession>
<evidence type="ECO:0000313" key="2">
    <source>
        <dbReference type="Proteomes" id="UP001319104"/>
    </source>
</evidence>
<protein>
    <submittedName>
        <fullName evidence="1">Uncharacterized protein</fullName>
    </submittedName>
</protein>
<dbReference type="AlphaFoldDB" id="A0AAP2CG15"/>
<dbReference type="EMBL" id="JAHCMY010000001">
    <property type="protein sequence ID" value="MBS9523120.1"/>
    <property type="molecule type" value="Genomic_DNA"/>
</dbReference>
<gene>
    <name evidence="1" type="ORF">KI659_03730</name>
</gene>
<keyword evidence="2" id="KW-1185">Reference proteome</keyword>
<comment type="caution">
    <text evidence="1">The sequence shown here is derived from an EMBL/GenBank/DDBJ whole genome shotgun (WGS) entry which is preliminary data.</text>
</comment>
<name>A0AAP2CG15_9BACT</name>
<reference evidence="1 2" key="1">
    <citation type="submission" date="2021-05" db="EMBL/GenBank/DDBJ databases">
        <authorList>
            <person name="Zhang Z.D."/>
            <person name="Osman G."/>
        </authorList>
    </citation>
    <scope>NUCLEOTIDE SEQUENCE [LARGE SCALE GENOMIC DNA]</scope>
    <source>
        <strain evidence="1 2">KCTC 32217</strain>
    </source>
</reference>
<proteinExistence type="predicted"/>
<evidence type="ECO:0000313" key="1">
    <source>
        <dbReference type="EMBL" id="MBS9523120.1"/>
    </source>
</evidence>
<sequence length="249" mass="28717">MSKADSSGDFLGRNGDYIYYKVNGELRKRKAPGKSFSKKVKKASEFSEFRQYGKIKGKSSSLGKMIRKSLIGIERGFFDHKTHFRLSGVIHQGMLGDKERFMSGKPFIFQHAKYLAGFKFHEGMNLSVYFSDPEFVKEDGRNKIKFEFIEEKLSNLYDYIGVSVLVGGYDFNKVEGELLGESSAILHIKNRQSGFSLDLPTIDLNPGLIYLVMLKIEPYQLVNGKYVRLYNRQYQYLEIIDVFKMRSLK</sequence>
<dbReference type="RefSeq" id="WP_213943984.1">
    <property type="nucleotide sequence ID" value="NZ_JAHBGI010000003.1"/>
</dbReference>
<dbReference type="Proteomes" id="UP001319104">
    <property type="component" value="Unassembled WGS sequence"/>
</dbReference>